<dbReference type="InterPro" id="IPR024678">
    <property type="entry name" value="Kinase_OSR1/WNK_CCT"/>
</dbReference>
<dbReference type="SUPFAM" id="SSF56112">
    <property type="entry name" value="Protein kinase-like (PK-like)"/>
    <property type="match status" value="1"/>
</dbReference>
<dbReference type="Pfam" id="PF22528">
    <property type="entry name" value="PRMT_C"/>
    <property type="match status" value="1"/>
</dbReference>
<evidence type="ECO:0000256" key="14">
    <source>
        <dbReference type="SAM" id="MobiDB-lite"/>
    </source>
</evidence>
<dbReference type="GO" id="GO:0005524">
    <property type="term" value="F:ATP binding"/>
    <property type="evidence" value="ECO:0007669"/>
    <property type="project" value="UniProtKB-KW"/>
</dbReference>
<dbReference type="GO" id="GO:0016274">
    <property type="term" value="F:protein-arginine N-methyltransferase activity"/>
    <property type="evidence" value="ECO:0007669"/>
    <property type="project" value="InterPro"/>
</dbReference>
<comment type="subcellular location">
    <subcellularLocation>
        <location evidence="1">Nucleus</location>
    </subcellularLocation>
</comment>
<comment type="caution">
    <text evidence="16">The sequence shown here is derived from an EMBL/GenBank/DDBJ whole genome shotgun (WGS) entry which is preliminary data.</text>
</comment>
<organism evidence="16 17">
    <name type="scientific">Linum tenue</name>
    <dbReference type="NCBI Taxonomy" id="586396"/>
    <lineage>
        <taxon>Eukaryota</taxon>
        <taxon>Viridiplantae</taxon>
        <taxon>Streptophyta</taxon>
        <taxon>Embryophyta</taxon>
        <taxon>Tracheophyta</taxon>
        <taxon>Spermatophyta</taxon>
        <taxon>Magnoliopsida</taxon>
        <taxon>eudicotyledons</taxon>
        <taxon>Gunneridae</taxon>
        <taxon>Pentapetalae</taxon>
        <taxon>rosids</taxon>
        <taxon>fabids</taxon>
        <taxon>Malpighiales</taxon>
        <taxon>Linaceae</taxon>
        <taxon>Linum</taxon>
    </lineage>
</organism>
<dbReference type="FunFam" id="3.40.50.150:FF:000116">
    <property type="entry name" value="probable protein arginine N-methyltransferase 1"/>
    <property type="match status" value="1"/>
</dbReference>
<dbReference type="EMBL" id="CAMGYJ010000007">
    <property type="protein sequence ID" value="CAI0441768.1"/>
    <property type="molecule type" value="Genomic_DNA"/>
</dbReference>
<feature type="region of interest" description="Disordered" evidence="14">
    <location>
        <begin position="1"/>
        <end position="82"/>
    </location>
</feature>
<evidence type="ECO:0000256" key="11">
    <source>
        <dbReference type="ARBA" id="ARBA00047899"/>
    </source>
</evidence>
<dbReference type="Proteomes" id="UP001154282">
    <property type="component" value="Unassembled WGS sequence"/>
</dbReference>
<keyword evidence="17" id="KW-1185">Reference proteome</keyword>
<evidence type="ECO:0000313" key="17">
    <source>
        <dbReference type="Proteomes" id="UP001154282"/>
    </source>
</evidence>
<dbReference type="InterPro" id="IPR029063">
    <property type="entry name" value="SAM-dependent_MTases_sf"/>
</dbReference>
<keyword evidence="9" id="KW-0067">ATP-binding</keyword>
<dbReference type="Gene3D" id="3.40.50.150">
    <property type="entry name" value="Vaccinia Virus protein VP39"/>
    <property type="match status" value="1"/>
</dbReference>
<keyword evidence="6 13" id="KW-0949">S-adenosyl-L-methionine</keyword>
<dbReference type="PROSITE" id="PS00108">
    <property type="entry name" value="PROTEIN_KINASE_ST"/>
    <property type="match status" value="1"/>
</dbReference>
<dbReference type="GO" id="GO:0032259">
    <property type="term" value="P:methylation"/>
    <property type="evidence" value="ECO:0007669"/>
    <property type="project" value="UniProtKB-KW"/>
</dbReference>
<dbReference type="InterPro" id="IPR050588">
    <property type="entry name" value="WNK_Ser-Thr_kinase"/>
</dbReference>
<dbReference type="FunFam" id="2.70.160.11:FF:000001">
    <property type="entry name" value="Blast:Protein arginine N-methyltransferase 1"/>
    <property type="match status" value="1"/>
</dbReference>
<sequence>MGRRKNNANNNSSASFPTSQQPQGSKIRFQDAEEVEPAMDSSNLDVSNTVPSDKAIAMDDDSMSEADATFTGPNHGDDDDQTSADYYFDSYSHFGIHEEMLKDVVRTKTYQNVIYQNKFLFKNKVVLDVGAGTGILSLFCAKAGAAHVYAVECSNMANMAKEIVESNGMSDVVTVLKGKIEEIELPVKKVDVIISEWMGYFLLFENMLNTVLYARDKWLVNDGIVLPDKASLFLTAIEDADYKDDKIEFWNNVYGFDMSCIKRQAIAEPLVDTCDQNQIVTNSQLLKTMDISKMTSGDCSFTAPFKLVAERNDFIHALVAYFDVSFTKCHKMMGFSTGPRSRATHWKQTVLYLEDVLTICEGEVLSGSMTVAQNKKNPRDVDITVNRHSIRTPSLVRRSLNIAVACASFSNRGHPPPLHLSPFFFFFAHVFFAIVRFSPLLPFSSPFGVDHLLMLELSMGDSGSCDDGLVVEKDPSGRYVRYDEILGRGAFKTVYKAFDEADGIEVAWNQMSIEDALQTPEQLERLYSEVHLLKSLKHENILKSYHSWVDDKNRTINMITELFTSGSLRQYRKKHKNVELKAIKNWARQILRGLHYLHSQSPPIIHRDLKCDNVFVNGNNGQVKIGDLGLATIMQQPTARSVIGTPEFMAPELYDEEYTELVDIYSFGLCMLEMVTCEYPYCECRNPAQIYKKVSSGVKPASLAKVDNPQVKEFIEKCLVPASARLPAIELLKDPFLAASVSTKEAVIPSDSLELSSLILGQGNSLQSESFPMEIDIHSKKSSSKTSCIESMNEAMQLSTLEVERCTETTGFRLRGEKNDKNTISMTLRIADSYGRARNIHFSYFLDSDTTLTIAEEMVEQLELPSEDVAVIAELIDSLIMKLHGAAMVQQNGSFGSNNTQLLFDKDQEEGRATTIISDISSSEFYLTTVSSSDDFISNNQQQPVMLSSSPDYYGLGQDANEEFISSDCIGVNNNNNMSCLSSICSLSLGEEDKQQQQQEGDELQLELAAIDMQYSMLFQELSRMREEAMENAKMKWMAKKKVASVM</sequence>
<feature type="domain" description="Protein kinase" evidence="15">
    <location>
        <begin position="480"/>
        <end position="737"/>
    </location>
</feature>
<dbReference type="Gene3D" id="3.10.20.90">
    <property type="entry name" value="Phosphatidylinositol 3-kinase Catalytic Subunit, Chain A, domain 1"/>
    <property type="match status" value="1"/>
</dbReference>
<dbReference type="CDD" id="cd13983">
    <property type="entry name" value="STKc_WNK"/>
    <property type="match status" value="1"/>
</dbReference>
<evidence type="ECO:0000256" key="5">
    <source>
        <dbReference type="ARBA" id="ARBA00022679"/>
    </source>
</evidence>
<reference evidence="16" key="1">
    <citation type="submission" date="2022-08" db="EMBL/GenBank/DDBJ databases">
        <authorList>
            <person name="Gutierrez-Valencia J."/>
        </authorList>
    </citation>
    <scope>NUCLEOTIDE SEQUENCE</scope>
</reference>
<dbReference type="Gene3D" id="2.70.160.11">
    <property type="entry name" value="Hnrnp arginine n-methyltransferase1"/>
    <property type="match status" value="1"/>
</dbReference>
<dbReference type="EC" id="2.7.11.1" evidence="2"/>
<dbReference type="PANTHER" id="PTHR13902">
    <property type="entry name" value="SERINE/THREONINE-PROTEIN KINASE WNK WITH NO LYSINE -RELATED"/>
    <property type="match status" value="1"/>
</dbReference>
<keyword evidence="7" id="KW-0547">Nucleotide-binding</keyword>
<dbReference type="Pfam" id="PF00069">
    <property type="entry name" value="Pkinase"/>
    <property type="match status" value="1"/>
</dbReference>
<comment type="catalytic activity">
    <reaction evidence="12">
        <text>L-seryl-[protein] + ATP = O-phospho-L-seryl-[protein] + ADP + H(+)</text>
        <dbReference type="Rhea" id="RHEA:17989"/>
        <dbReference type="Rhea" id="RHEA-COMP:9863"/>
        <dbReference type="Rhea" id="RHEA-COMP:11604"/>
        <dbReference type="ChEBI" id="CHEBI:15378"/>
        <dbReference type="ChEBI" id="CHEBI:29999"/>
        <dbReference type="ChEBI" id="CHEBI:30616"/>
        <dbReference type="ChEBI" id="CHEBI:83421"/>
        <dbReference type="ChEBI" id="CHEBI:456216"/>
        <dbReference type="EC" id="2.7.11.1"/>
    </reaction>
</comment>
<comment type="catalytic activity">
    <reaction evidence="11">
        <text>L-threonyl-[protein] + ATP = O-phospho-L-threonyl-[protein] + ADP + H(+)</text>
        <dbReference type="Rhea" id="RHEA:46608"/>
        <dbReference type="Rhea" id="RHEA-COMP:11060"/>
        <dbReference type="Rhea" id="RHEA-COMP:11605"/>
        <dbReference type="ChEBI" id="CHEBI:15378"/>
        <dbReference type="ChEBI" id="CHEBI:30013"/>
        <dbReference type="ChEBI" id="CHEBI:30616"/>
        <dbReference type="ChEBI" id="CHEBI:61977"/>
        <dbReference type="ChEBI" id="CHEBI:456216"/>
        <dbReference type="EC" id="2.7.11.1"/>
    </reaction>
</comment>
<dbReference type="InterPro" id="IPR000719">
    <property type="entry name" value="Prot_kinase_dom"/>
</dbReference>
<feature type="compositionally biased region" description="Polar residues" evidence="14">
    <location>
        <begin position="40"/>
        <end position="51"/>
    </location>
</feature>
<dbReference type="FunFam" id="3.30.200.20:FF:000075">
    <property type="entry name" value="Probable serine/threonine-protein kinase WNK1"/>
    <property type="match status" value="1"/>
</dbReference>
<evidence type="ECO:0000256" key="3">
    <source>
        <dbReference type="ARBA" id="ARBA00022527"/>
    </source>
</evidence>
<dbReference type="GO" id="GO:0005634">
    <property type="term" value="C:nucleus"/>
    <property type="evidence" value="ECO:0007669"/>
    <property type="project" value="UniProtKB-SubCell"/>
</dbReference>
<dbReference type="GO" id="GO:0004674">
    <property type="term" value="F:protein serine/threonine kinase activity"/>
    <property type="evidence" value="ECO:0007669"/>
    <property type="project" value="UniProtKB-KW"/>
</dbReference>
<dbReference type="InterPro" id="IPR008271">
    <property type="entry name" value="Ser/Thr_kinase_AS"/>
</dbReference>
<keyword evidence="10" id="KW-0539">Nucleus</keyword>
<gene>
    <name evidence="16" type="ORF">LITE_LOCUS27017</name>
</gene>
<keyword evidence="5 13" id="KW-0808">Transferase</keyword>
<dbReference type="Gene3D" id="3.30.200.20">
    <property type="entry name" value="Phosphorylase Kinase, domain 1"/>
    <property type="match status" value="1"/>
</dbReference>
<evidence type="ECO:0000256" key="8">
    <source>
        <dbReference type="ARBA" id="ARBA00022777"/>
    </source>
</evidence>
<dbReference type="AlphaFoldDB" id="A0AAV0M678"/>
<keyword evidence="3" id="KW-0723">Serine/threonine-protein kinase</keyword>
<dbReference type="SUPFAM" id="SSF53335">
    <property type="entry name" value="S-adenosyl-L-methionine-dependent methyltransferases"/>
    <property type="match status" value="1"/>
</dbReference>
<dbReference type="InterPro" id="IPR055135">
    <property type="entry name" value="PRMT_dom"/>
</dbReference>
<dbReference type="Pfam" id="PF06325">
    <property type="entry name" value="PrmA"/>
    <property type="match status" value="1"/>
</dbReference>
<dbReference type="PROSITE" id="PS51678">
    <property type="entry name" value="SAM_MT_PRMT"/>
    <property type="match status" value="1"/>
</dbReference>
<evidence type="ECO:0000256" key="2">
    <source>
        <dbReference type="ARBA" id="ARBA00012513"/>
    </source>
</evidence>
<name>A0AAV0M678_9ROSI</name>
<keyword evidence="8" id="KW-0418">Kinase</keyword>
<evidence type="ECO:0000313" key="16">
    <source>
        <dbReference type="EMBL" id="CAI0441768.1"/>
    </source>
</evidence>
<evidence type="ECO:0000259" key="15">
    <source>
        <dbReference type="PROSITE" id="PS50011"/>
    </source>
</evidence>
<accession>A0AAV0M678</accession>
<evidence type="ECO:0000256" key="6">
    <source>
        <dbReference type="ARBA" id="ARBA00022691"/>
    </source>
</evidence>
<evidence type="ECO:0000256" key="4">
    <source>
        <dbReference type="ARBA" id="ARBA00022603"/>
    </source>
</evidence>
<dbReference type="SMART" id="SM00220">
    <property type="entry name" value="S_TKc"/>
    <property type="match status" value="1"/>
</dbReference>
<dbReference type="Pfam" id="PF12202">
    <property type="entry name" value="OSR1_C"/>
    <property type="match status" value="1"/>
</dbReference>
<evidence type="ECO:0000256" key="13">
    <source>
        <dbReference type="PROSITE-ProRule" id="PRU01015"/>
    </source>
</evidence>
<evidence type="ECO:0000256" key="9">
    <source>
        <dbReference type="ARBA" id="ARBA00022840"/>
    </source>
</evidence>
<evidence type="ECO:0000256" key="10">
    <source>
        <dbReference type="ARBA" id="ARBA00023242"/>
    </source>
</evidence>
<dbReference type="Gene3D" id="1.10.510.10">
    <property type="entry name" value="Transferase(Phosphotransferase) domain 1"/>
    <property type="match status" value="1"/>
</dbReference>
<evidence type="ECO:0000256" key="1">
    <source>
        <dbReference type="ARBA" id="ARBA00004123"/>
    </source>
</evidence>
<dbReference type="PROSITE" id="PS50011">
    <property type="entry name" value="PROTEIN_KINASE_DOM"/>
    <property type="match status" value="1"/>
</dbReference>
<keyword evidence="4 13" id="KW-0489">Methyltransferase</keyword>
<dbReference type="FunFam" id="1.10.510.10:FF:000046">
    <property type="entry name" value="probable serine/threonine-protein kinase WNK9"/>
    <property type="match status" value="1"/>
</dbReference>
<dbReference type="InterPro" id="IPR011009">
    <property type="entry name" value="Kinase-like_dom_sf"/>
</dbReference>
<evidence type="ECO:0000256" key="12">
    <source>
        <dbReference type="ARBA" id="ARBA00048679"/>
    </source>
</evidence>
<protein>
    <recommendedName>
        <fullName evidence="2">non-specific serine/threonine protein kinase</fullName>
        <ecNumber evidence="2">2.7.11.1</ecNumber>
    </recommendedName>
</protein>
<proteinExistence type="predicted"/>
<evidence type="ECO:0000256" key="7">
    <source>
        <dbReference type="ARBA" id="ARBA00022741"/>
    </source>
</evidence>
<dbReference type="InterPro" id="IPR025799">
    <property type="entry name" value="Arg_MeTrfase"/>
</dbReference>
<dbReference type="CDD" id="cd02440">
    <property type="entry name" value="AdoMet_MTases"/>
    <property type="match status" value="1"/>
</dbReference>